<dbReference type="NCBIfam" id="TIGR02492">
    <property type="entry name" value="flgK_ends"/>
    <property type="match status" value="1"/>
</dbReference>
<feature type="domain" description="Flagellar hook-associated protein FlgK helical" evidence="13">
    <location>
        <begin position="93"/>
        <end position="328"/>
    </location>
</feature>
<dbReference type="RefSeq" id="WP_025244143.1">
    <property type="nucleotide sequence ID" value="NZ_CP006568.1"/>
</dbReference>
<dbReference type="Pfam" id="PF06429">
    <property type="entry name" value="Flg_bbr_C"/>
    <property type="match status" value="1"/>
</dbReference>
<feature type="domain" description="Flagellar basal body rod protein N-terminal" evidence="10">
    <location>
        <begin position="6"/>
        <end position="29"/>
    </location>
</feature>
<comment type="subcellular location">
    <subcellularLocation>
        <location evidence="1 7">Bacterial flagellum</location>
    </subcellularLocation>
    <subcellularLocation>
        <location evidence="2 7">Secreted</location>
    </subcellularLocation>
</comment>
<keyword evidence="5 7" id="KW-0964">Secreted</keyword>
<keyword evidence="14" id="KW-0282">Flagellum</keyword>
<keyword evidence="14" id="KW-0966">Cell projection</keyword>
<dbReference type="STRING" id="2342.SOPEG_0420"/>
<dbReference type="KEGG" id="pes:SOPEG_0420"/>
<dbReference type="Proteomes" id="UP000019025">
    <property type="component" value="Chromosome"/>
</dbReference>
<dbReference type="SUPFAM" id="SSF64518">
    <property type="entry name" value="Phase 1 flagellin"/>
    <property type="match status" value="1"/>
</dbReference>
<evidence type="ECO:0000259" key="13">
    <source>
        <dbReference type="Pfam" id="PF22638"/>
    </source>
</evidence>
<evidence type="ECO:0000256" key="2">
    <source>
        <dbReference type="ARBA" id="ARBA00004613"/>
    </source>
</evidence>
<dbReference type="HOGENOM" id="CLU_012762_0_1_6"/>
<organism evidence="14 15">
    <name type="scientific">Candidatus Sodalis pierantonii str. SOPE</name>
    <dbReference type="NCBI Taxonomy" id="2342"/>
    <lineage>
        <taxon>Bacteria</taxon>
        <taxon>Pseudomonadati</taxon>
        <taxon>Pseudomonadota</taxon>
        <taxon>Gammaproteobacteria</taxon>
        <taxon>Enterobacterales</taxon>
        <taxon>Bruguierivoracaceae</taxon>
        <taxon>Sodalis</taxon>
    </lineage>
</organism>
<evidence type="ECO:0000256" key="5">
    <source>
        <dbReference type="ARBA" id="ARBA00022525"/>
    </source>
</evidence>
<dbReference type="GO" id="GO:0005198">
    <property type="term" value="F:structural molecule activity"/>
    <property type="evidence" value="ECO:0007669"/>
    <property type="project" value="UniProtKB-UniRule"/>
</dbReference>
<dbReference type="GO" id="GO:0009424">
    <property type="term" value="C:bacterial-type flagellum hook"/>
    <property type="evidence" value="ECO:0007669"/>
    <property type="project" value="UniProtKB-UniRule"/>
</dbReference>
<feature type="compositionally biased region" description="Basic and acidic residues" evidence="9">
    <location>
        <begin position="442"/>
        <end position="453"/>
    </location>
</feature>
<name>W0HH46_9GAMM</name>
<evidence type="ECO:0000256" key="4">
    <source>
        <dbReference type="ARBA" id="ARBA00016244"/>
    </source>
</evidence>
<dbReference type="InterPro" id="IPR002371">
    <property type="entry name" value="FlgK"/>
</dbReference>
<evidence type="ECO:0000313" key="14">
    <source>
        <dbReference type="EMBL" id="AHF73066.1"/>
    </source>
</evidence>
<evidence type="ECO:0000256" key="3">
    <source>
        <dbReference type="ARBA" id="ARBA00009677"/>
    </source>
</evidence>
<evidence type="ECO:0000256" key="9">
    <source>
        <dbReference type="SAM" id="MobiDB-lite"/>
    </source>
</evidence>
<reference evidence="14 15" key="1">
    <citation type="journal article" date="2014" name="Genome Biol. Evol.">
        <title>Genome degeneration and adaptation in a nascent stage of symbiosis.</title>
        <authorList>
            <person name="Oakeson K.F."/>
            <person name="Gil R."/>
            <person name="Clayton A.L."/>
            <person name="Dunn D.M."/>
            <person name="von Niederhausern A.C."/>
            <person name="Hamil C."/>
            <person name="Aoyagi A."/>
            <person name="Duval B."/>
            <person name="Baca A."/>
            <person name="Silva F.J."/>
            <person name="Vallier A."/>
            <person name="Jackson D.G."/>
            <person name="Latorre A."/>
            <person name="Weiss R.B."/>
            <person name="Heddi A."/>
            <person name="Moya A."/>
            <person name="Dale C."/>
        </authorList>
    </citation>
    <scope>NUCLEOTIDE SEQUENCE [LARGE SCALE GENOMIC DNA]</scope>
    <source>
        <strain evidence="15">none</strain>
    </source>
</reference>
<evidence type="ECO:0000256" key="8">
    <source>
        <dbReference type="SAM" id="Coils"/>
    </source>
</evidence>
<gene>
    <name evidence="14" type="primary">flgK1</name>
    <name evidence="7" type="synonym">flgK</name>
    <name evidence="14" type="ORF">SOPEG_0420</name>
</gene>
<dbReference type="PANTHER" id="PTHR30033">
    <property type="entry name" value="FLAGELLAR HOOK-ASSOCIATED PROTEIN 1"/>
    <property type="match status" value="1"/>
</dbReference>
<evidence type="ECO:0000256" key="7">
    <source>
        <dbReference type="RuleBase" id="RU362065"/>
    </source>
</evidence>
<evidence type="ECO:0000313" key="15">
    <source>
        <dbReference type="Proteomes" id="UP000019025"/>
    </source>
</evidence>
<feature type="coiled-coil region" evidence="8">
    <location>
        <begin position="137"/>
        <end position="182"/>
    </location>
</feature>
<dbReference type="PRINTS" id="PR01005">
    <property type="entry name" value="FLGHOOKAP1"/>
</dbReference>
<feature type="region of interest" description="Disordered" evidence="9">
    <location>
        <begin position="441"/>
        <end position="460"/>
    </location>
</feature>
<dbReference type="Pfam" id="PF00460">
    <property type="entry name" value="Flg_bb_rod"/>
    <property type="match status" value="1"/>
</dbReference>
<evidence type="ECO:0000259" key="12">
    <source>
        <dbReference type="Pfam" id="PF21158"/>
    </source>
</evidence>
<comment type="similarity">
    <text evidence="3 7">Belongs to the flagella basal body rod proteins family.</text>
</comment>
<keyword evidence="8" id="KW-0175">Coiled coil</keyword>
<dbReference type="PANTHER" id="PTHR30033:SF1">
    <property type="entry name" value="FLAGELLAR HOOK-ASSOCIATED PROTEIN 1"/>
    <property type="match status" value="1"/>
</dbReference>
<evidence type="ECO:0000256" key="1">
    <source>
        <dbReference type="ARBA" id="ARBA00004365"/>
    </source>
</evidence>
<dbReference type="GO" id="GO:0044780">
    <property type="term" value="P:bacterial-type flagellum assembly"/>
    <property type="evidence" value="ECO:0007669"/>
    <property type="project" value="InterPro"/>
</dbReference>
<dbReference type="Pfam" id="PF22638">
    <property type="entry name" value="FlgK_D1"/>
    <property type="match status" value="1"/>
</dbReference>
<dbReference type="InterPro" id="IPR001444">
    <property type="entry name" value="Flag_bb_rod_N"/>
</dbReference>
<feature type="domain" description="Flagellar basal-body/hook protein C-terminal" evidence="11">
    <location>
        <begin position="515"/>
        <end position="554"/>
    </location>
</feature>
<keyword evidence="6 7" id="KW-0975">Bacterial flagellum</keyword>
<dbReference type="AlphaFoldDB" id="W0HH46"/>
<proteinExistence type="inferred from homology"/>
<dbReference type="Pfam" id="PF21158">
    <property type="entry name" value="flgK_1st_1"/>
    <property type="match status" value="1"/>
</dbReference>
<dbReference type="InterPro" id="IPR049119">
    <property type="entry name" value="FlgK_D2-like"/>
</dbReference>
<evidence type="ECO:0000256" key="6">
    <source>
        <dbReference type="ARBA" id="ARBA00023143"/>
    </source>
</evidence>
<accession>W0HH46</accession>
<sequence>MLNLYYIASSGLQTGQQALSVIGNNLANATNPNYSRQNIILGAAGGRVTATGYIGNGVRVEGVARAFDEYANERVRGTETLLRVSGAHYDKMSSLDLEFSRTDNGIDTKLNSLFNALKNISKVPTNGNYRSSAFTALKELTGRFNKLSDELIKQEQKNNQDIRQSVNVINQLTGQLASLNREISNRQSIDGGGAYDLLDRRDALLQALSQQTGINTQIDSRTGAVNVTLSNGHMLVSGDKANALEVTTDNNNPGRQVIAYRDAENAIIPLQDSLLDKGVLGGLLAFRNQDLPEIRDRLNELARHLSHRFNEVNKQGYDANGEKGKNLFSYALPNAIANGKNQGEASLSVTALNTDPATEGGVAKPQEYTLRFENGTWQVTGTADGRKVESTFVDGKLTFEGVTVAVKGDAQEGDSYQLNPFNGIADSMAVSIKNGDEIAAASEKDPQDTDGKETGNNGNSIALGNIQHDKLINGATLSDAYAGLIGYVGTTTRNLMETASSQEKAFQDAYVERSEKTGVNLNQEYVQMEMFRQYYNASAQVLQTANSLLDTLLTIR</sequence>
<keyword evidence="14" id="KW-0969">Cilium</keyword>
<evidence type="ECO:0000259" key="11">
    <source>
        <dbReference type="Pfam" id="PF06429"/>
    </source>
</evidence>
<protein>
    <recommendedName>
        <fullName evidence="4 7">Flagellar hook-associated protein 1</fullName>
        <shortName evidence="7">HAP1</shortName>
    </recommendedName>
</protein>
<dbReference type="InterPro" id="IPR053927">
    <property type="entry name" value="FlgK_helical"/>
</dbReference>
<evidence type="ECO:0000259" key="10">
    <source>
        <dbReference type="Pfam" id="PF00460"/>
    </source>
</evidence>
<dbReference type="InterPro" id="IPR010930">
    <property type="entry name" value="Flg_bb/hook_C_dom"/>
</dbReference>
<dbReference type="eggNOG" id="COG1256">
    <property type="taxonomic scope" value="Bacteria"/>
</dbReference>
<dbReference type="GO" id="GO:0005576">
    <property type="term" value="C:extracellular region"/>
    <property type="evidence" value="ECO:0007669"/>
    <property type="project" value="UniProtKB-SubCell"/>
</dbReference>
<dbReference type="PATRIC" id="fig|2342.5.peg.407"/>
<keyword evidence="15" id="KW-1185">Reference proteome</keyword>
<feature type="domain" description="Flagellar hook-associated protein 1 D2-like" evidence="12">
    <location>
        <begin position="337"/>
        <end position="420"/>
    </location>
</feature>
<dbReference type="EMBL" id="CP006568">
    <property type="protein sequence ID" value="AHF73066.1"/>
    <property type="molecule type" value="Genomic_DNA"/>
</dbReference>